<feature type="region of interest" description="Disordered" evidence="1">
    <location>
        <begin position="1414"/>
        <end position="1434"/>
    </location>
</feature>
<evidence type="ECO:0000313" key="2">
    <source>
        <dbReference type="EMBL" id="SBT33460.1"/>
    </source>
</evidence>
<evidence type="ECO:0000256" key="1">
    <source>
        <dbReference type="SAM" id="MobiDB-lite"/>
    </source>
</evidence>
<evidence type="ECO:0000313" key="3">
    <source>
        <dbReference type="EMBL" id="SBT33890.1"/>
    </source>
</evidence>
<proteinExistence type="predicted"/>
<dbReference type="Proteomes" id="UP000078550">
    <property type="component" value="Unassembled WGS sequence"/>
</dbReference>
<feature type="region of interest" description="Disordered" evidence="1">
    <location>
        <begin position="1171"/>
        <end position="1216"/>
    </location>
</feature>
<feature type="compositionally biased region" description="Low complexity" evidence="1">
    <location>
        <begin position="1105"/>
        <end position="1116"/>
    </location>
</feature>
<feature type="compositionally biased region" description="Basic and acidic residues" evidence="1">
    <location>
        <begin position="1181"/>
        <end position="1210"/>
    </location>
</feature>
<dbReference type="Proteomes" id="UP000078555">
    <property type="component" value="Unassembled WGS sequence"/>
</dbReference>
<feature type="compositionally biased region" description="Polar residues" evidence="1">
    <location>
        <begin position="1423"/>
        <end position="1433"/>
    </location>
</feature>
<name>A0A1A8YPC9_PLAOA</name>
<accession>A0A1A8YPC9</accession>
<evidence type="ECO:0000313" key="4">
    <source>
        <dbReference type="Proteomes" id="UP000078550"/>
    </source>
</evidence>
<dbReference type="EMBL" id="FLRD01000057">
    <property type="protein sequence ID" value="SBT33460.1"/>
    <property type="molecule type" value="Genomic_DNA"/>
</dbReference>
<protein>
    <submittedName>
        <fullName evidence="2">Uncharacterized protein</fullName>
    </submittedName>
</protein>
<organism evidence="2 5">
    <name type="scientific">Plasmodium ovale wallikeri</name>
    <dbReference type="NCBI Taxonomy" id="864142"/>
    <lineage>
        <taxon>Eukaryota</taxon>
        <taxon>Sar</taxon>
        <taxon>Alveolata</taxon>
        <taxon>Apicomplexa</taxon>
        <taxon>Aconoidasida</taxon>
        <taxon>Haemosporida</taxon>
        <taxon>Plasmodiidae</taxon>
        <taxon>Plasmodium</taxon>
        <taxon>Plasmodium (Plasmodium)</taxon>
    </lineage>
</organism>
<feature type="region of interest" description="Disordered" evidence="1">
    <location>
        <begin position="562"/>
        <end position="583"/>
    </location>
</feature>
<keyword evidence="5" id="KW-1185">Reference proteome</keyword>
<sequence>MKNCKEKSIDSHKQNNPYNIFGSITKYCCNNEEVDSFIIREKYPTLNNDENNKNINDSKCRHEFKQKFDGSRTLSKTKFNANFKVGPIKYSRSSKIDNDLIKGCEYSYKELHAINKTDNASHHCRKLSSITTNYSSLYEDFPHISTDVKAHNSLLSRENHDECTQICENEFDANANCAKQKAKDNISKRKIFEKLNNMNTKYGEQKKNNSSDTKKTSAQKENETVKNYLKKGEIRICNDLTIRNNTVKGTFDTEDELMLRKIKSLLLMNGCKKKQRSGHSLENSHAHQSEKCEKEDKMLQYLSAKRCNSKEKHLTTSNILLNNDKEIVSISSEGEMNTDAHNRNGNCSMISLESVKTRKELLLVDNFSQTVKKKKIIKRIRIGKRFKIYPKRNKKMVKRRKNRNNANKGKARIFKKKGGKEKKVGIKKGKPMKSKQIKNKIPVKNSEKNNRYNNKIKMVKSRIRTNYLSHGTDKKQRKTKAKKVSIMRINKKVPSYDGKENYNSYQSNELKNGNKCRGKNRKEKRNSILHKCAIESSNMGAKKKAIYEQRNDKMKIVESIKTVEKENEDNSKDNMEEPSDVKSEKYDRRVNLFFSPSSKKTNPCSHKSFTNNFRSNFGSSLLSDKMDHSSYKSFLLDIDNSEHMKRTDFSSNTCEKYSNFNEDTDKCVKYGNCQRTVKSYNDIIEQNYKISENNDNSVEEHSLMGCAEKRIYAAHLNNSKVESKVREACYFPECFNKRYFSGKPEKSQQSISKYEDENSSEKRDNDETLIVLKKIDYILRGGHKHLPACGMNKEEDKKDSLINYSRKKKKISKNVYFDKYEKRQIFRKMKIEKYIRSKSYDSFFEKKCFNTNERHIKLVSTFLYNTKKLKNVDNLFLFNSNLLQQRSLFQKKGAYEKREIYVLNSISFYSSKIKNLLNFSIKRFQQNEHAVEIKFFMLCLMHVVEKVKTDAFFIPLKKVSILINEIVEKVRMAILELPKRIEISKFESAIIKIYYLELIKMSRLLSALGGGSRASRSRLLRSSSSLLPPSSSLLPPSSSSSPPSSSSSPPSSSSLTLSSSSLTLSSASLTLSSASLPPTSSSLPPSSASLQPSSSSLTLSSLSSLITSPSSSLPSPKGNHVSVEGSDSSLKSISPPEIIVEDEGACKTNKRNGQVAHKEFSSVYSPFAYTKGRNDSPFTKEPTKRSENCENGKNIESDDTKNNENTNEKHIKSKGQIHLSENESYLTKIISNSCDEIGEEITDIFPFSGQNGVKLDSHENEYNFNDHCMLIKKLKKDLLKLEQSNKGKFPNLILVQKYLDKLSYIYEVNKYFLFDVTREKKVLYQVKEIIKRINKKRGLFMSKREIYVDAQTFIDIRNVQKNLGRLVTDFFRTPPVRNYYEENVSPVDVETITSSTYKASKELERFPFSSSKRGKHMWKQNGEDTTTSVNNHANGIPCEGKIKSMFPLDDEERKEAAEYENSYNIDETEQLEHLNDYLNSIIILYKEGGLLKMQNAHYTILKRYNQELSLLNEFRSNDNTLINDSLDHISICEFSKLLHFYIKQSQLEQKLKNNNNYNYNNLKTGKNNIITHILRDFYMHKKDGDGSLYIKSRKNILKNFYSVNNGENRKCINFGSTKVMDNTAQSAQDHISPPIMNYNCQEANR</sequence>
<evidence type="ECO:0000313" key="5">
    <source>
        <dbReference type="Proteomes" id="UP000078555"/>
    </source>
</evidence>
<feature type="compositionally biased region" description="Basic and acidic residues" evidence="1">
    <location>
        <begin position="203"/>
        <end position="221"/>
    </location>
</feature>
<dbReference type="EMBL" id="FLRE01000068">
    <property type="protein sequence ID" value="SBT33890.1"/>
    <property type="molecule type" value="Genomic_DNA"/>
</dbReference>
<reference evidence="2" key="1">
    <citation type="submission" date="2016-05" db="EMBL/GenBank/DDBJ databases">
        <authorList>
            <person name="Lavstsen T."/>
            <person name="Jespersen J.S."/>
        </authorList>
    </citation>
    <scope>NUCLEOTIDE SEQUENCE [LARGE SCALE GENOMIC DNA]</scope>
</reference>
<feature type="region of interest" description="Disordered" evidence="1">
    <location>
        <begin position="1075"/>
        <end position="1094"/>
    </location>
</feature>
<feature type="region of interest" description="Disordered" evidence="1">
    <location>
        <begin position="1105"/>
        <end position="1137"/>
    </location>
</feature>
<reference evidence="4 5" key="2">
    <citation type="submission" date="2016-05" db="EMBL/GenBank/DDBJ databases">
        <authorList>
            <person name="Naeem Raeece"/>
        </authorList>
    </citation>
    <scope>NUCLEOTIDE SEQUENCE [LARGE SCALE GENOMIC DNA]</scope>
</reference>
<feature type="region of interest" description="Disordered" evidence="1">
    <location>
        <begin position="197"/>
        <end position="221"/>
    </location>
</feature>
<feature type="region of interest" description="Disordered" evidence="1">
    <location>
        <begin position="416"/>
        <end position="437"/>
    </location>
</feature>
<gene>
    <name evidence="2" type="ORF">POVWA1_017200</name>
    <name evidence="3" type="ORF">POVWA2_017080</name>
</gene>
<feature type="region of interest" description="Disordered" evidence="1">
    <location>
        <begin position="1025"/>
        <end position="1053"/>
    </location>
</feature>